<accession>A0A415U4Q5</accession>
<protein>
    <submittedName>
        <fullName evidence="1">Uncharacterized protein</fullName>
    </submittedName>
</protein>
<dbReference type="EMBL" id="QRQO01000020">
    <property type="protein sequence ID" value="RHN13042.1"/>
    <property type="molecule type" value="Genomic_DNA"/>
</dbReference>
<dbReference type="AlphaFoldDB" id="A0A415U4Q5"/>
<dbReference type="Proteomes" id="UP000283700">
    <property type="component" value="Unassembled WGS sequence"/>
</dbReference>
<comment type="caution">
    <text evidence="1">The sequence shown here is derived from an EMBL/GenBank/DDBJ whole genome shotgun (WGS) entry which is preliminary data.</text>
</comment>
<evidence type="ECO:0000313" key="2">
    <source>
        <dbReference type="Proteomes" id="UP000283700"/>
    </source>
</evidence>
<proteinExistence type="predicted"/>
<sequence length="69" mass="7981">MAEKGIVTKGLRCDCFLMLRRYEDKIGFIECKVPVPVFCRCGKSPETHVITLSRHLSRRDNCQHVMKQA</sequence>
<organism evidence="1 2">
    <name type="scientific">Anaerobutyricum hallii</name>
    <dbReference type="NCBI Taxonomy" id="39488"/>
    <lineage>
        <taxon>Bacteria</taxon>
        <taxon>Bacillati</taxon>
        <taxon>Bacillota</taxon>
        <taxon>Clostridia</taxon>
        <taxon>Lachnospirales</taxon>
        <taxon>Lachnospiraceae</taxon>
        <taxon>Anaerobutyricum</taxon>
    </lineage>
</organism>
<name>A0A415U4Q5_9FIRM</name>
<reference evidence="1 2" key="1">
    <citation type="submission" date="2018-08" db="EMBL/GenBank/DDBJ databases">
        <title>A genome reference for cultivated species of the human gut microbiota.</title>
        <authorList>
            <person name="Zou Y."/>
            <person name="Xue W."/>
            <person name="Luo G."/>
        </authorList>
    </citation>
    <scope>NUCLEOTIDE SEQUENCE [LARGE SCALE GENOMIC DNA]</scope>
    <source>
        <strain evidence="1 2">AF31-17AC</strain>
    </source>
</reference>
<evidence type="ECO:0000313" key="1">
    <source>
        <dbReference type="EMBL" id="RHN13042.1"/>
    </source>
</evidence>
<gene>
    <name evidence="1" type="ORF">DWZ29_08290</name>
</gene>